<feature type="coiled-coil region" evidence="1">
    <location>
        <begin position="35"/>
        <end position="69"/>
    </location>
</feature>
<proteinExistence type="predicted"/>
<reference evidence="2" key="2">
    <citation type="submission" date="2022-01" db="EMBL/GenBank/DDBJ databases">
        <authorList>
            <person name="Yamashiro T."/>
            <person name="Shiraishi A."/>
            <person name="Satake H."/>
            <person name="Nakayama K."/>
        </authorList>
    </citation>
    <scope>NUCLEOTIDE SEQUENCE</scope>
</reference>
<sequence>MENNVLTSGQQSQFLKEKGNEAKVKNDIDVIETINIELEHSVAKLLAENEQLHKENEHLKQTYKDLFDSIKRTRIQKRGFAIAALKNELRKLQGYNIDTKFTKPSILGKPVGQPLKNQSLIEQPTAFKFDNLEFSKPQVFAFPVDCEQTIVKTRSLTHYLPKRRESAPLQNSSSWIAPSSSMYSSTTLFIKHNLEEAKKKAHRTL</sequence>
<protein>
    <submittedName>
        <fullName evidence="2">Uncharacterized protein</fullName>
    </submittedName>
</protein>
<comment type="caution">
    <text evidence="2">The sequence shown here is derived from an EMBL/GenBank/DDBJ whole genome shotgun (WGS) entry which is preliminary data.</text>
</comment>
<name>A0ABQ5GLH0_9ASTR</name>
<evidence type="ECO:0000313" key="3">
    <source>
        <dbReference type="Proteomes" id="UP001151760"/>
    </source>
</evidence>
<evidence type="ECO:0000313" key="2">
    <source>
        <dbReference type="EMBL" id="GJT76520.1"/>
    </source>
</evidence>
<dbReference type="EMBL" id="BQNB010018631">
    <property type="protein sequence ID" value="GJT76520.1"/>
    <property type="molecule type" value="Genomic_DNA"/>
</dbReference>
<keyword evidence="1" id="KW-0175">Coiled coil</keyword>
<accession>A0ABQ5GLH0</accession>
<gene>
    <name evidence="2" type="ORF">Tco_1043245</name>
</gene>
<dbReference type="Proteomes" id="UP001151760">
    <property type="component" value="Unassembled WGS sequence"/>
</dbReference>
<reference evidence="2" key="1">
    <citation type="journal article" date="2022" name="Int. J. Mol. Sci.">
        <title>Draft Genome of Tanacetum Coccineum: Genomic Comparison of Closely Related Tanacetum-Family Plants.</title>
        <authorList>
            <person name="Yamashiro T."/>
            <person name="Shiraishi A."/>
            <person name="Nakayama K."/>
            <person name="Satake H."/>
        </authorList>
    </citation>
    <scope>NUCLEOTIDE SEQUENCE</scope>
</reference>
<evidence type="ECO:0000256" key="1">
    <source>
        <dbReference type="SAM" id="Coils"/>
    </source>
</evidence>
<organism evidence="2 3">
    <name type="scientific">Tanacetum coccineum</name>
    <dbReference type="NCBI Taxonomy" id="301880"/>
    <lineage>
        <taxon>Eukaryota</taxon>
        <taxon>Viridiplantae</taxon>
        <taxon>Streptophyta</taxon>
        <taxon>Embryophyta</taxon>
        <taxon>Tracheophyta</taxon>
        <taxon>Spermatophyta</taxon>
        <taxon>Magnoliopsida</taxon>
        <taxon>eudicotyledons</taxon>
        <taxon>Gunneridae</taxon>
        <taxon>Pentapetalae</taxon>
        <taxon>asterids</taxon>
        <taxon>campanulids</taxon>
        <taxon>Asterales</taxon>
        <taxon>Asteraceae</taxon>
        <taxon>Asteroideae</taxon>
        <taxon>Anthemideae</taxon>
        <taxon>Anthemidinae</taxon>
        <taxon>Tanacetum</taxon>
    </lineage>
</organism>
<keyword evidence="3" id="KW-1185">Reference proteome</keyword>